<dbReference type="SUPFAM" id="SSF55073">
    <property type="entry name" value="Nucleotide cyclase"/>
    <property type="match status" value="1"/>
</dbReference>
<dbReference type="SUPFAM" id="SSF55781">
    <property type="entry name" value="GAF domain-like"/>
    <property type="match status" value="2"/>
</dbReference>
<dbReference type="InterPro" id="IPR009050">
    <property type="entry name" value="Globin-like_sf"/>
</dbReference>
<protein>
    <recommendedName>
        <fullName evidence="1">Diguanylate cyclase DosC</fullName>
    </recommendedName>
    <alternativeName>
        <fullName evidence="2">Direct oxygen-sensing cyclase</fullName>
    </alternativeName>
</protein>
<dbReference type="PANTHER" id="PTHR44757:SF2">
    <property type="entry name" value="BIOFILM ARCHITECTURE MAINTENANCE PROTEIN MBAA"/>
    <property type="match status" value="1"/>
</dbReference>
<evidence type="ECO:0000259" key="5">
    <source>
        <dbReference type="PROSITE" id="PS50887"/>
    </source>
</evidence>
<dbReference type="SUPFAM" id="SSF46458">
    <property type="entry name" value="Globin-like"/>
    <property type="match status" value="1"/>
</dbReference>
<dbReference type="Gene3D" id="3.30.70.270">
    <property type="match status" value="1"/>
</dbReference>
<dbReference type="CDD" id="cd01948">
    <property type="entry name" value="EAL"/>
    <property type="match status" value="1"/>
</dbReference>
<dbReference type="PROSITE" id="PS50883">
    <property type="entry name" value="EAL"/>
    <property type="match status" value="1"/>
</dbReference>
<dbReference type="Pfam" id="PF01590">
    <property type="entry name" value="GAF"/>
    <property type="match status" value="1"/>
</dbReference>
<evidence type="ECO:0000259" key="4">
    <source>
        <dbReference type="PROSITE" id="PS50883"/>
    </source>
</evidence>
<dbReference type="CDD" id="cd00130">
    <property type="entry name" value="PAS"/>
    <property type="match status" value="1"/>
</dbReference>
<dbReference type="Pfam" id="PF13185">
    <property type="entry name" value="GAF_2"/>
    <property type="match status" value="1"/>
</dbReference>
<dbReference type="Pfam" id="PF13188">
    <property type="entry name" value="PAS_8"/>
    <property type="match status" value="1"/>
</dbReference>
<proteinExistence type="predicted"/>
<evidence type="ECO:0000313" key="6">
    <source>
        <dbReference type="EMBL" id="CBH96907.1"/>
    </source>
</evidence>
<dbReference type="InterPro" id="IPR001633">
    <property type="entry name" value="EAL_dom"/>
</dbReference>
<dbReference type="InterPro" id="IPR035919">
    <property type="entry name" value="EAL_sf"/>
</dbReference>
<evidence type="ECO:0000256" key="2">
    <source>
        <dbReference type="ARBA" id="ARBA00029839"/>
    </source>
</evidence>
<dbReference type="InterPro" id="IPR044398">
    <property type="entry name" value="Globin-sensor_dom"/>
</dbReference>
<dbReference type="NCBIfam" id="TIGR00254">
    <property type="entry name" value="GGDEF"/>
    <property type="match status" value="1"/>
</dbReference>
<dbReference type="SMART" id="SM00052">
    <property type="entry name" value="EAL"/>
    <property type="match status" value="1"/>
</dbReference>
<dbReference type="InterPro" id="IPR029787">
    <property type="entry name" value="Nucleotide_cyclase"/>
</dbReference>
<organism evidence="6">
    <name type="scientific">mine drainage metagenome</name>
    <dbReference type="NCBI Taxonomy" id="410659"/>
    <lineage>
        <taxon>unclassified sequences</taxon>
        <taxon>metagenomes</taxon>
        <taxon>ecological metagenomes</taxon>
    </lineage>
</organism>
<name>E6PPQ3_9ZZZZ</name>
<dbReference type="Gene3D" id="1.10.490.10">
    <property type="entry name" value="Globins"/>
    <property type="match status" value="1"/>
</dbReference>
<dbReference type="Gene3D" id="3.30.450.40">
    <property type="match status" value="2"/>
</dbReference>
<accession>E6PPQ3</accession>
<dbReference type="InterPro" id="IPR043128">
    <property type="entry name" value="Rev_trsase/Diguanyl_cyclase"/>
</dbReference>
<dbReference type="GO" id="GO:0019825">
    <property type="term" value="F:oxygen binding"/>
    <property type="evidence" value="ECO:0007669"/>
    <property type="project" value="InterPro"/>
</dbReference>
<dbReference type="Gene3D" id="3.30.450.20">
    <property type="entry name" value="PAS domain"/>
    <property type="match status" value="1"/>
</dbReference>
<evidence type="ECO:0000256" key="1">
    <source>
        <dbReference type="ARBA" id="ARBA00015125"/>
    </source>
</evidence>
<dbReference type="Gene3D" id="3.20.20.450">
    <property type="entry name" value="EAL domain"/>
    <property type="match status" value="1"/>
</dbReference>
<dbReference type="SMART" id="SM00065">
    <property type="entry name" value="GAF"/>
    <property type="match status" value="1"/>
</dbReference>
<dbReference type="InterPro" id="IPR000014">
    <property type="entry name" value="PAS"/>
</dbReference>
<dbReference type="EMBL" id="CABM01000036">
    <property type="protein sequence ID" value="CBH96907.1"/>
    <property type="molecule type" value="Genomic_DNA"/>
</dbReference>
<dbReference type="InterPro" id="IPR012292">
    <property type="entry name" value="Globin/Proto"/>
</dbReference>
<feature type="domain" description="GGDEF" evidence="5">
    <location>
        <begin position="633"/>
        <end position="773"/>
    </location>
</feature>
<dbReference type="CDD" id="cd01949">
    <property type="entry name" value="GGDEF"/>
    <property type="match status" value="1"/>
</dbReference>
<reference evidence="6" key="1">
    <citation type="submission" date="2009-10" db="EMBL/GenBank/DDBJ databases">
        <title>Diversity of trophic interactions inside an arsenic-rich microbial ecosystem.</title>
        <authorList>
            <person name="Bertin P.N."/>
            <person name="Heinrich-Salmeron A."/>
            <person name="Pelletier E."/>
            <person name="Goulhen-Chollet F."/>
            <person name="Arsene-Ploetze F."/>
            <person name="Gallien S."/>
            <person name="Calteau A."/>
            <person name="Vallenet D."/>
            <person name="Casiot C."/>
            <person name="Chane-Woon-Ming B."/>
            <person name="Giloteaux L."/>
            <person name="Barakat M."/>
            <person name="Bonnefoy V."/>
            <person name="Bruneel O."/>
            <person name="Chandler M."/>
            <person name="Cleiss J."/>
            <person name="Duran R."/>
            <person name="Elbaz-Poulichet F."/>
            <person name="Fonknechten N."/>
            <person name="Lauga B."/>
            <person name="Mornico D."/>
            <person name="Ortet P."/>
            <person name="Schaeffer C."/>
            <person name="Siguier P."/>
            <person name="Alexander Thil Smith A."/>
            <person name="Van Dorsselaer A."/>
            <person name="Weissenbach J."/>
            <person name="Medigue C."/>
            <person name="Le Paslier D."/>
        </authorList>
    </citation>
    <scope>NUCLEOTIDE SEQUENCE</scope>
</reference>
<sequence>MFTAAKKLQTPTTRSRLRLLTQGLLLVLPALLVMVWGLWAERNQYHQIQGRVVLEARREASSDANAIANRLQTRFTELQFAAAALHGPDADPASPDPKAAQSLRRLMAWHPGLYVVNIEAPDGTVLWSTEPHRQAPGLTEQALTPLASNPNFLLGPSRAIARASARVLTMKYRVQDAQGRTRYVVSAPYRLDRLLGLSQSRIPWTLAMLDVRSHRVLGVWKQGQVDFGPKTVASAAVQVAVPGYPLIVEASWPSGLVRQRYWQTALMRWIFEAGTILLLGLVALSVRRQIRQRGLDAKRQRQLAEFNAMLAQVNQAIARADDESSLLTTLCQMTVKLANLKLAWIGRPGDTPSVEVLAAASNAQGILGGLAVAGRPGVTEGQGAIGRAWRDGQSVRLPIVASTRSPDPHAERANPFDVRSMVVLPIRRSGRMWGVFAMYSGRAELFGSIAESLLDRLASDVSGGLDRMDLAERARHAALLREALLDNAVAGIALTRGRRIVDANPRFATLLGYASKAALIGQATGILYPDDSEFARVKSLYPDLYATGSVQLTSVRLRCRDGGVITCDLSGGIVQDMQHALAVWTVVDVTARDRLQAQVEHQALHDTLTGLPNRRALEAHLPKAVARAHRNGTAMAVGMIDLDDFKPVNDTWGHEAGDALLQELAKRLRAELRESDWLARLGGDEFIVVIEDLDAYQTTAQLARIADRLHHAVETPVTVAPGQTATVGLSMGLALFPTDAEEGDALMRLADAAMYQAKMHKHDGTSWWRLGTVSSAAPERETGFDAYGRDAAALLDKARAHFAEVAEHFVDTFYADLDREPHSRDILANLSTPEMAALKQRQAGHLRLLLAPETTLVDVQQAAQHLGRSHALVGVNSALLVHSLALYRRLLTEHLNQALLPARERYRILLVAERRLQDDIQTQLQVGDATIGSYLDVLATPLPRHGQLLADVRPLELAVLAKLPGVLGALLMRPNTLGIFTVEDCAGSQCEGIAATLRATDSQVVIHDPADPRSSSVIAQAWRRGEIVGLASYTRDPRHAFWRESARALGLRSVLAIPLNDATGHVVAVLALYGAYPGQFESAVMRQVARGIQQRWEQIGLRCSAPAAVVTQERAEILRQQLFAGGLRMFMQPIVDLRSGHLIKVEALARLELADGPMIAPGVFLPLLGEAELSRLFRMGLDKALGHLAQWDAQGLRIGVSVNMPPSVLRDSECVLWVEDILRLHGIASDRLTLELLETQVLDSGAQDTALSQLKRLGCELAMDDLGSGYSSLLRLTSVPFDTIKIDQGLLMRIRDNPLETLGLMVTIIQMGRDLRRDVVVEGLEDAGMIEAAMLLGAQYGQGFGLAKPMPPDQIVAWRASLQGPANPLKIRTFLGALAYSWFQMRGDAYGQSLTPYPVADFLHARGLQTSPAAQWHAQVHANPGDLDTARKLLDWLVAQVQREGQHAGA</sequence>
<dbReference type="InterPro" id="IPR035965">
    <property type="entry name" value="PAS-like_dom_sf"/>
</dbReference>
<comment type="caution">
    <text evidence="6">The sequence shown here is derived from an EMBL/GenBank/DDBJ whole genome shotgun (WGS) entry which is preliminary data.</text>
</comment>
<dbReference type="CDD" id="cd14759">
    <property type="entry name" value="GS_GGDEF_2"/>
    <property type="match status" value="1"/>
</dbReference>
<dbReference type="Pfam" id="PF11563">
    <property type="entry name" value="Protoglobin"/>
    <property type="match status" value="1"/>
</dbReference>
<gene>
    <name evidence="6" type="ORF">CARN2_1537</name>
</gene>
<feature type="domain" description="EAL" evidence="4">
    <location>
        <begin position="1111"/>
        <end position="1363"/>
    </location>
</feature>
<keyword evidence="3" id="KW-0812">Transmembrane</keyword>
<dbReference type="FunFam" id="3.30.70.270:FF:000001">
    <property type="entry name" value="Diguanylate cyclase domain protein"/>
    <property type="match status" value="1"/>
</dbReference>
<dbReference type="NCBIfam" id="TIGR00229">
    <property type="entry name" value="sensory_box"/>
    <property type="match status" value="1"/>
</dbReference>
<evidence type="ECO:0000256" key="3">
    <source>
        <dbReference type="SAM" id="Phobius"/>
    </source>
</evidence>
<dbReference type="InterPro" id="IPR003018">
    <property type="entry name" value="GAF"/>
</dbReference>
<keyword evidence="3" id="KW-0472">Membrane</keyword>
<dbReference type="GO" id="GO:0020037">
    <property type="term" value="F:heme binding"/>
    <property type="evidence" value="ECO:0007669"/>
    <property type="project" value="InterPro"/>
</dbReference>
<dbReference type="Pfam" id="PF00990">
    <property type="entry name" value="GGDEF"/>
    <property type="match status" value="1"/>
</dbReference>
<dbReference type="PROSITE" id="PS50887">
    <property type="entry name" value="GGDEF"/>
    <property type="match status" value="1"/>
</dbReference>
<dbReference type="SUPFAM" id="SSF141868">
    <property type="entry name" value="EAL domain-like"/>
    <property type="match status" value="1"/>
</dbReference>
<dbReference type="SMART" id="SM00267">
    <property type="entry name" value="GGDEF"/>
    <property type="match status" value="1"/>
</dbReference>
<dbReference type="InterPro" id="IPR000160">
    <property type="entry name" value="GGDEF_dom"/>
</dbReference>
<dbReference type="PANTHER" id="PTHR44757">
    <property type="entry name" value="DIGUANYLATE CYCLASE DGCP"/>
    <property type="match status" value="1"/>
</dbReference>
<dbReference type="InterPro" id="IPR029016">
    <property type="entry name" value="GAF-like_dom_sf"/>
</dbReference>
<feature type="transmembrane region" description="Helical" evidence="3">
    <location>
        <begin position="20"/>
        <end position="39"/>
    </location>
</feature>
<dbReference type="InterPro" id="IPR052155">
    <property type="entry name" value="Biofilm_reg_signaling"/>
</dbReference>
<keyword evidence="3" id="KW-1133">Transmembrane helix</keyword>
<dbReference type="Pfam" id="PF00563">
    <property type="entry name" value="EAL"/>
    <property type="match status" value="1"/>
</dbReference>
<dbReference type="SUPFAM" id="SSF55785">
    <property type="entry name" value="PYP-like sensor domain (PAS domain)"/>
    <property type="match status" value="1"/>
</dbReference>